<dbReference type="RefSeq" id="WP_233903083.1">
    <property type="nucleotide sequence ID" value="NZ_CP036264.1"/>
</dbReference>
<accession>A0A5B9MNC3</accession>
<evidence type="ECO:0008006" key="3">
    <source>
        <dbReference type="Google" id="ProtNLM"/>
    </source>
</evidence>
<proteinExistence type="predicted"/>
<dbReference type="AlphaFoldDB" id="A0A5B9MNC3"/>
<organism evidence="1 2">
    <name type="scientific">Stieleria maiorica</name>
    <dbReference type="NCBI Taxonomy" id="2795974"/>
    <lineage>
        <taxon>Bacteria</taxon>
        <taxon>Pseudomonadati</taxon>
        <taxon>Planctomycetota</taxon>
        <taxon>Planctomycetia</taxon>
        <taxon>Pirellulales</taxon>
        <taxon>Pirellulaceae</taxon>
        <taxon>Stieleria</taxon>
    </lineage>
</organism>
<dbReference type="EMBL" id="CP036264">
    <property type="protein sequence ID" value="QEG01840.1"/>
    <property type="molecule type" value="Genomic_DNA"/>
</dbReference>
<evidence type="ECO:0000313" key="1">
    <source>
        <dbReference type="EMBL" id="QEG01840.1"/>
    </source>
</evidence>
<protein>
    <recommendedName>
        <fullName evidence="3">Cytochrome c domain-containing protein</fullName>
    </recommendedName>
</protein>
<dbReference type="Proteomes" id="UP000321353">
    <property type="component" value="Chromosome"/>
</dbReference>
<reference evidence="1 2" key="1">
    <citation type="submission" date="2019-02" db="EMBL/GenBank/DDBJ databases">
        <title>Planctomycetal bacteria perform biofilm scaping via a novel small molecule.</title>
        <authorList>
            <person name="Jeske O."/>
            <person name="Boedeker C."/>
            <person name="Wiegand S."/>
            <person name="Breitling P."/>
            <person name="Kallscheuer N."/>
            <person name="Jogler M."/>
            <person name="Rohde M."/>
            <person name="Petersen J."/>
            <person name="Medema M.H."/>
            <person name="Surup F."/>
            <person name="Jogler C."/>
        </authorList>
    </citation>
    <scope>NUCLEOTIDE SEQUENCE [LARGE SCALE GENOMIC DNA]</scope>
    <source>
        <strain evidence="1 2">Mal15</strain>
    </source>
</reference>
<dbReference type="KEGG" id="smam:Mal15_59210"/>
<name>A0A5B9MNC3_9BACT</name>
<keyword evidence="2" id="KW-1185">Reference proteome</keyword>
<sequence length="432" mass="49005">MPSGALDSRIILRLFVFVVVASGIGLCSRPLSAQVNLSIDLEEPPFEYTKTEAENPVSRLIEGLEAKTIQLEYSRETGYLRSVLKALGIPESSQVLVFSKTSMQVQAISRRNPRAIYFNDDTYVGWIRGSSLMEISTADPKLGTAFYTVDMMPWRAKIKQAHYDCLGCHATSMTQGVPGHTVRSVHPEVDGSVASQRDSFITDHSSPFSQRWGGWYVTGRHGGMRHMGNTFLRGGQLDLQDNGNRLSLWDEFDTHDYLSPYSDIVALMVLEHQTQMHNAITQADFAVRQMMHERDADEDQNEDPDEWNARLQLIAKPVVDYALFCDETPLTDPVKGSVIFADEFTRRGPVDRRGRSLRDFDLKTRMFKYPCSYLVYSPAFDAMQQPLKREITRQLLAVLTGANQDAAYRHLDAQTRADTLEILRETKSEWFE</sequence>
<gene>
    <name evidence="1" type="ORF">Mal15_59210</name>
</gene>
<evidence type="ECO:0000313" key="2">
    <source>
        <dbReference type="Proteomes" id="UP000321353"/>
    </source>
</evidence>